<keyword evidence="5" id="KW-1185">Reference proteome</keyword>
<sequence>MSLLSYSLCLLCRQSADQILCAGCAAHLKTLIIGEHQCRQCALPLDTDIEYCGECLATPPAFDRIVAPCRYGHPLDYLIGRAKHHHCLGSARVLSALMAGYVQQYYRVLPQREWPTKVVAVPLHWRRHISRGFNQTHPLARAGARAIGLPLSRKLLKRTRATEPQQGLTRRQRLQNLHGAFVARDLKGQRVALVDDVVTTTTTAREISKVLRRAGAAEVHIWALARTPANG</sequence>
<dbReference type="InterPro" id="IPR051910">
    <property type="entry name" value="ComF/GntX_DNA_util-trans"/>
</dbReference>
<dbReference type="RefSeq" id="WP_382414928.1">
    <property type="nucleotide sequence ID" value="NZ_AP031500.1"/>
</dbReference>
<dbReference type="InterPro" id="IPR000836">
    <property type="entry name" value="PRTase_dom"/>
</dbReference>
<dbReference type="InterPro" id="IPR044005">
    <property type="entry name" value="DZR_2"/>
</dbReference>
<dbReference type="PANTHER" id="PTHR47505:SF1">
    <property type="entry name" value="DNA UTILIZATION PROTEIN YHGH"/>
    <property type="match status" value="1"/>
</dbReference>
<evidence type="ECO:0000259" key="2">
    <source>
        <dbReference type="Pfam" id="PF00156"/>
    </source>
</evidence>
<feature type="domain" description="Phosphoribosyltransferase" evidence="2">
    <location>
        <begin position="142"/>
        <end position="229"/>
    </location>
</feature>
<accession>A0ABV7HPF1</accession>
<evidence type="ECO:0000259" key="3">
    <source>
        <dbReference type="Pfam" id="PF18912"/>
    </source>
</evidence>
<protein>
    <submittedName>
        <fullName evidence="4">ComF family protein</fullName>
    </submittedName>
</protein>
<evidence type="ECO:0000313" key="4">
    <source>
        <dbReference type="EMBL" id="MFC3154583.1"/>
    </source>
</evidence>
<proteinExistence type="inferred from homology"/>
<gene>
    <name evidence="4" type="ORF">ACFOEB_05155</name>
</gene>
<dbReference type="Pfam" id="PF18912">
    <property type="entry name" value="DZR_2"/>
    <property type="match status" value="1"/>
</dbReference>
<name>A0ABV7HPF1_9GAMM</name>
<feature type="domain" description="Double zinc ribbon" evidence="3">
    <location>
        <begin position="9"/>
        <end position="56"/>
    </location>
</feature>
<evidence type="ECO:0000256" key="1">
    <source>
        <dbReference type="ARBA" id="ARBA00008007"/>
    </source>
</evidence>
<dbReference type="Pfam" id="PF00156">
    <property type="entry name" value="Pribosyltran"/>
    <property type="match status" value="1"/>
</dbReference>
<dbReference type="SUPFAM" id="SSF53271">
    <property type="entry name" value="PRTase-like"/>
    <property type="match status" value="1"/>
</dbReference>
<reference evidence="5" key="1">
    <citation type="journal article" date="2019" name="Int. J. Syst. Evol. Microbiol.">
        <title>The Global Catalogue of Microorganisms (GCM) 10K type strain sequencing project: providing services to taxonomists for standard genome sequencing and annotation.</title>
        <authorList>
            <consortium name="The Broad Institute Genomics Platform"/>
            <consortium name="The Broad Institute Genome Sequencing Center for Infectious Disease"/>
            <person name="Wu L."/>
            <person name="Ma J."/>
        </authorList>
    </citation>
    <scope>NUCLEOTIDE SEQUENCE [LARGE SCALE GENOMIC DNA]</scope>
    <source>
        <strain evidence="5">KCTC 52141</strain>
    </source>
</reference>
<comment type="caution">
    <text evidence="4">The sequence shown here is derived from an EMBL/GenBank/DDBJ whole genome shotgun (WGS) entry which is preliminary data.</text>
</comment>
<dbReference type="Proteomes" id="UP001595548">
    <property type="component" value="Unassembled WGS sequence"/>
</dbReference>
<organism evidence="4 5">
    <name type="scientific">Gilvimarinus japonicus</name>
    <dbReference type="NCBI Taxonomy" id="1796469"/>
    <lineage>
        <taxon>Bacteria</taxon>
        <taxon>Pseudomonadati</taxon>
        <taxon>Pseudomonadota</taxon>
        <taxon>Gammaproteobacteria</taxon>
        <taxon>Cellvibrionales</taxon>
        <taxon>Cellvibrionaceae</taxon>
        <taxon>Gilvimarinus</taxon>
    </lineage>
</organism>
<dbReference type="Gene3D" id="3.40.50.2020">
    <property type="match status" value="1"/>
</dbReference>
<dbReference type="PANTHER" id="PTHR47505">
    <property type="entry name" value="DNA UTILIZATION PROTEIN YHGH"/>
    <property type="match status" value="1"/>
</dbReference>
<dbReference type="InterPro" id="IPR029057">
    <property type="entry name" value="PRTase-like"/>
</dbReference>
<comment type="similarity">
    <text evidence="1">Belongs to the ComF/GntX family.</text>
</comment>
<dbReference type="EMBL" id="JBHRTL010000005">
    <property type="protein sequence ID" value="MFC3154583.1"/>
    <property type="molecule type" value="Genomic_DNA"/>
</dbReference>
<evidence type="ECO:0000313" key="5">
    <source>
        <dbReference type="Proteomes" id="UP001595548"/>
    </source>
</evidence>